<evidence type="ECO:0000313" key="2">
    <source>
        <dbReference type="Proteomes" id="UP000654075"/>
    </source>
</evidence>
<protein>
    <submittedName>
        <fullName evidence="1">Uncharacterized protein</fullName>
    </submittedName>
</protein>
<sequence length="218" mass="23459">MAQATNLLHDRAGRVRLGTWEGCAASPGLLRSSSNPNCANAAVLELNRESQSLPVNCMGGMAWAARYVRLSVVQKCDVFSIRCSSNPNFANAAVLELNHESQSLPVNCMGGMAWAARYLRLSVVQKCDVFSIRCSSNPNSTNAAVFELNRESQSLPVKCMGGMAWAARYVRFSVVQKCDVFSIFSSSSPNSAKAAVLKLNRESLCAVTAVVGLQILSC</sequence>
<comment type="caution">
    <text evidence="1">The sequence shown here is derived from an EMBL/GenBank/DDBJ whole genome shotgun (WGS) entry which is preliminary data.</text>
</comment>
<organism evidence="1 2">
    <name type="scientific">Polarella glacialis</name>
    <name type="common">Dinoflagellate</name>
    <dbReference type="NCBI Taxonomy" id="89957"/>
    <lineage>
        <taxon>Eukaryota</taxon>
        <taxon>Sar</taxon>
        <taxon>Alveolata</taxon>
        <taxon>Dinophyceae</taxon>
        <taxon>Suessiales</taxon>
        <taxon>Suessiaceae</taxon>
        <taxon>Polarella</taxon>
    </lineage>
</organism>
<name>A0A813GNA5_POLGL</name>
<keyword evidence="2" id="KW-1185">Reference proteome</keyword>
<evidence type="ECO:0000313" key="1">
    <source>
        <dbReference type="EMBL" id="CAE8627763.1"/>
    </source>
</evidence>
<accession>A0A813GNA5</accession>
<dbReference type="Proteomes" id="UP000654075">
    <property type="component" value="Unassembled WGS sequence"/>
</dbReference>
<gene>
    <name evidence="1" type="ORF">PGLA1383_LOCUS44481</name>
</gene>
<proteinExistence type="predicted"/>
<reference evidence="1" key="1">
    <citation type="submission" date="2021-02" db="EMBL/GenBank/DDBJ databases">
        <authorList>
            <person name="Dougan E. K."/>
            <person name="Rhodes N."/>
            <person name="Thang M."/>
            <person name="Chan C."/>
        </authorList>
    </citation>
    <scope>NUCLEOTIDE SEQUENCE</scope>
</reference>
<dbReference type="AlphaFoldDB" id="A0A813GNA5"/>
<dbReference type="EMBL" id="CAJNNV010029262">
    <property type="protein sequence ID" value="CAE8627763.1"/>
    <property type="molecule type" value="Genomic_DNA"/>
</dbReference>